<accession>A0A418Q3F9</accession>
<feature type="repeat" description="TPR" evidence="1">
    <location>
        <begin position="75"/>
        <end position="108"/>
    </location>
</feature>
<evidence type="ECO:0000313" key="4">
    <source>
        <dbReference type="EMBL" id="RIX32436.1"/>
    </source>
</evidence>
<dbReference type="AlphaFoldDB" id="A0A418Q3F9"/>
<dbReference type="PROSITE" id="PS51257">
    <property type="entry name" value="PROKAR_LIPOPROTEIN"/>
    <property type="match status" value="1"/>
</dbReference>
<protein>
    <recommendedName>
        <fullName evidence="3">LytR/CpsA/Psr regulator C-terminal domain-containing protein</fullName>
    </recommendedName>
</protein>
<dbReference type="Gene3D" id="1.25.40.10">
    <property type="entry name" value="Tetratricopeptide repeat domain"/>
    <property type="match status" value="1"/>
</dbReference>
<dbReference type="SMART" id="SM00028">
    <property type="entry name" value="TPR"/>
    <property type="match status" value="2"/>
</dbReference>
<proteinExistence type="predicted"/>
<organism evidence="4 5">
    <name type="scientific">Sphingomonas edaphi</name>
    <dbReference type="NCBI Taxonomy" id="2315689"/>
    <lineage>
        <taxon>Bacteria</taxon>
        <taxon>Pseudomonadati</taxon>
        <taxon>Pseudomonadota</taxon>
        <taxon>Alphaproteobacteria</taxon>
        <taxon>Sphingomonadales</taxon>
        <taxon>Sphingomonadaceae</taxon>
        <taxon>Sphingomonas</taxon>
    </lineage>
</organism>
<feature type="signal peptide" evidence="2">
    <location>
        <begin position="1"/>
        <end position="19"/>
    </location>
</feature>
<gene>
    <name evidence="4" type="ORF">D3M59_05720</name>
</gene>
<dbReference type="OrthoDB" id="7190835at2"/>
<dbReference type="InterPro" id="IPR011990">
    <property type="entry name" value="TPR-like_helical_dom_sf"/>
</dbReference>
<comment type="caution">
    <text evidence="4">The sequence shown here is derived from an EMBL/GenBank/DDBJ whole genome shotgun (WGS) entry which is preliminary data.</text>
</comment>
<dbReference type="Pfam" id="PF13399">
    <property type="entry name" value="LytR_C"/>
    <property type="match status" value="1"/>
</dbReference>
<evidence type="ECO:0000256" key="2">
    <source>
        <dbReference type="SAM" id="SignalP"/>
    </source>
</evidence>
<dbReference type="SUPFAM" id="SSF48452">
    <property type="entry name" value="TPR-like"/>
    <property type="match status" value="1"/>
</dbReference>
<dbReference type="PROSITE" id="PS50005">
    <property type="entry name" value="TPR"/>
    <property type="match status" value="1"/>
</dbReference>
<dbReference type="Proteomes" id="UP000285023">
    <property type="component" value="Unassembled WGS sequence"/>
</dbReference>
<name>A0A418Q3F9_9SPHN</name>
<dbReference type="Gene3D" id="3.30.70.2390">
    <property type="match status" value="1"/>
</dbReference>
<keyword evidence="1" id="KW-0802">TPR repeat</keyword>
<evidence type="ECO:0000256" key="1">
    <source>
        <dbReference type="PROSITE-ProRule" id="PRU00339"/>
    </source>
</evidence>
<dbReference type="RefSeq" id="WP_119532373.1">
    <property type="nucleotide sequence ID" value="NZ_QXTF01000001.1"/>
</dbReference>
<evidence type="ECO:0000259" key="3">
    <source>
        <dbReference type="Pfam" id="PF13399"/>
    </source>
</evidence>
<feature type="chain" id="PRO_5019193343" description="LytR/CpsA/Psr regulator C-terminal domain-containing protein" evidence="2">
    <location>
        <begin position="20"/>
        <end position="318"/>
    </location>
</feature>
<dbReference type="InterPro" id="IPR019734">
    <property type="entry name" value="TPR_rpt"/>
</dbReference>
<reference evidence="4 5" key="1">
    <citation type="submission" date="2018-09" db="EMBL/GenBank/DDBJ databases">
        <title>Sphingomonas sp. DAC4.</title>
        <authorList>
            <person name="Seo T."/>
        </authorList>
    </citation>
    <scope>NUCLEOTIDE SEQUENCE [LARGE SCALE GENOMIC DNA]</scope>
    <source>
        <strain evidence="4 5">DAC4</strain>
    </source>
</reference>
<sequence>MMKKRISVLAIAAAFSAVSCSTGGIDVRAIKQPLASGQQPVDFRVAEGNSQLALGNVGLALEAYRKAWRDKPDSVEALVGMATCYDRMGRYDLSRHNFEMALAAAPGNSELFSLFAASLDQQGRRDEAARVKSELAARVVAPEAVREAPGSVPVLPPPPAQSVTVALAPPRSAPVAVEKPLARLRLERLSMGEVALVTNAAPRWEASMVTRTASSTTIRFERKAASPVKLLNAARVQGLAARTRSYLAARGFKGTVIGDAPTVRGQSVILFALADQPRAERIAAQFGFALQRQDSAKEGVVILLGRDAARDRSLRLTA</sequence>
<keyword evidence="5" id="KW-1185">Reference proteome</keyword>
<dbReference type="EMBL" id="QXTF01000001">
    <property type="protein sequence ID" value="RIX32436.1"/>
    <property type="molecule type" value="Genomic_DNA"/>
</dbReference>
<dbReference type="Pfam" id="PF14559">
    <property type="entry name" value="TPR_19"/>
    <property type="match status" value="1"/>
</dbReference>
<feature type="domain" description="LytR/CpsA/Psr regulator C-terminal" evidence="3">
    <location>
        <begin position="227"/>
        <end position="307"/>
    </location>
</feature>
<keyword evidence="2" id="KW-0732">Signal</keyword>
<dbReference type="InterPro" id="IPR027381">
    <property type="entry name" value="LytR/CpsA/Psr_C"/>
</dbReference>
<evidence type="ECO:0000313" key="5">
    <source>
        <dbReference type="Proteomes" id="UP000285023"/>
    </source>
</evidence>